<sequence>MLVVRVGDVDGRASARFRDDRSDVKPHPQVLLDQLQASPNEAECVGLKGKHSKVLQASFTKHDESHADFGCTTRVNFNPALDSSPLCTSHYRQNERTITTINISITVIIGIIFIKRTVCSAAAQNCLTSSIEDVELSLLCLRLMEMPVLMEAWSLMKKVRYLLSRYKLVSSF</sequence>
<organism evidence="1 2">
    <name type="scientific">Portunus trituberculatus</name>
    <name type="common">Swimming crab</name>
    <name type="synonym">Neptunus trituberculatus</name>
    <dbReference type="NCBI Taxonomy" id="210409"/>
    <lineage>
        <taxon>Eukaryota</taxon>
        <taxon>Metazoa</taxon>
        <taxon>Ecdysozoa</taxon>
        <taxon>Arthropoda</taxon>
        <taxon>Crustacea</taxon>
        <taxon>Multicrustacea</taxon>
        <taxon>Malacostraca</taxon>
        <taxon>Eumalacostraca</taxon>
        <taxon>Eucarida</taxon>
        <taxon>Decapoda</taxon>
        <taxon>Pleocyemata</taxon>
        <taxon>Brachyura</taxon>
        <taxon>Eubrachyura</taxon>
        <taxon>Portunoidea</taxon>
        <taxon>Portunidae</taxon>
        <taxon>Portuninae</taxon>
        <taxon>Portunus</taxon>
    </lineage>
</organism>
<reference evidence="1 2" key="1">
    <citation type="submission" date="2019-05" db="EMBL/GenBank/DDBJ databases">
        <title>Another draft genome of Portunus trituberculatus and its Hox gene families provides insights of decapod evolution.</title>
        <authorList>
            <person name="Jeong J.-H."/>
            <person name="Song I."/>
            <person name="Kim S."/>
            <person name="Choi T."/>
            <person name="Kim D."/>
            <person name="Ryu S."/>
            <person name="Kim W."/>
        </authorList>
    </citation>
    <scope>NUCLEOTIDE SEQUENCE [LARGE SCALE GENOMIC DNA]</scope>
    <source>
        <tissue evidence="1">Muscle</tissue>
    </source>
</reference>
<dbReference type="AlphaFoldDB" id="A0A5B7G705"/>
<dbReference type="Proteomes" id="UP000324222">
    <property type="component" value="Unassembled WGS sequence"/>
</dbReference>
<gene>
    <name evidence="1" type="ORF">E2C01_046747</name>
</gene>
<evidence type="ECO:0000313" key="2">
    <source>
        <dbReference type="Proteomes" id="UP000324222"/>
    </source>
</evidence>
<keyword evidence="2" id="KW-1185">Reference proteome</keyword>
<evidence type="ECO:0000313" key="1">
    <source>
        <dbReference type="EMBL" id="MPC52868.1"/>
    </source>
</evidence>
<dbReference type="EMBL" id="VSRR010011211">
    <property type="protein sequence ID" value="MPC52868.1"/>
    <property type="molecule type" value="Genomic_DNA"/>
</dbReference>
<protein>
    <submittedName>
        <fullName evidence="1">Uncharacterized protein</fullName>
    </submittedName>
</protein>
<accession>A0A5B7G705</accession>
<comment type="caution">
    <text evidence="1">The sequence shown here is derived from an EMBL/GenBank/DDBJ whole genome shotgun (WGS) entry which is preliminary data.</text>
</comment>
<name>A0A5B7G705_PORTR</name>
<proteinExistence type="predicted"/>